<organism evidence="1 2">
    <name type="scientific">Bacillus phage DK3</name>
    <dbReference type="NCBI Taxonomy" id="2500810"/>
    <lineage>
        <taxon>Viruses</taxon>
        <taxon>Duplodnaviria</taxon>
        <taxon>Heunggongvirae</taxon>
        <taxon>Uroviricota</taxon>
        <taxon>Caudoviricetes</taxon>
        <taxon>Salasmaviridae</taxon>
        <taxon>Northropvirinae</taxon>
        <taxon>Hemphillvirus</taxon>
        <taxon>Hemphillvirus DK3</taxon>
    </lineage>
</organism>
<name>A0A3T0IJ34_9CAUD</name>
<protein>
    <submittedName>
        <fullName evidence="1">Uncharacterized protein</fullName>
    </submittedName>
</protein>
<accession>A0A3T0IJ34</accession>
<evidence type="ECO:0000313" key="2">
    <source>
        <dbReference type="Proteomes" id="UP000290280"/>
    </source>
</evidence>
<keyword evidence="2" id="KW-1185">Reference proteome</keyword>
<proteinExistence type="predicted"/>
<gene>
    <name evidence="1" type="ORF">DK3_000028</name>
</gene>
<sequence length="30" mass="3596">MENELDFYIDENGSKVFILKEYDPQDDAEQ</sequence>
<dbReference type="EMBL" id="MK284528">
    <property type="protein sequence ID" value="AZU99826.1"/>
    <property type="molecule type" value="Genomic_DNA"/>
</dbReference>
<evidence type="ECO:0000313" key="1">
    <source>
        <dbReference type="EMBL" id="AZU99826.1"/>
    </source>
</evidence>
<reference evidence="1 2" key="1">
    <citation type="submission" date="2018-12" db="EMBL/GenBank/DDBJ databases">
        <authorList>
            <person name="Kong L."/>
            <person name="Ding Y."/>
            <person name="Wu Q."/>
        </authorList>
    </citation>
    <scope>NUCLEOTIDE SEQUENCE [LARGE SCALE GENOMIC DNA]</scope>
</reference>
<dbReference type="Proteomes" id="UP000290280">
    <property type="component" value="Segment"/>
</dbReference>